<evidence type="ECO:0000256" key="10">
    <source>
        <dbReference type="ARBA" id="ARBA00022840"/>
    </source>
</evidence>
<evidence type="ECO:0000256" key="18">
    <source>
        <dbReference type="ARBA" id="ARBA00023201"/>
    </source>
</evidence>
<keyword evidence="26" id="KW-0378">Hydrolase</keyword>
<reference evidence="26 27" key="1">
    <citation type="submission" date="2015-04" db="EMBL/GenBank/DDBJ databases">
        <title>Genome sequence of Ceratocystis platani, a major pathogen of plane trees.</title>
        <authorList>
            <person name="Belbahri L."/>
        </authorList>
    </citation>
    <scope>NUCLEOTIDE SEQUENCE [LARGE SCALE GENOMIC DNA]</scope>
    <source>
        <strain evidence="26 27">CFO</strain>
    </source>
</reference>
<evidence type="ECO:0000256" key="11">
    <source>
        <dbReference type="ARBA" id="ARBA00022842"/>
    </source>
</evidence>
<keyword evidence="11" id="KW-0460">Magnesium</keyword>
<dbReference type="SUPFAM" id="SSF81653">
    <property type="entry name" value="Calcium ATPase, transduction domain A"/>
    <property type="match status" value="1"/>
</dbReference>
<dbReference type="GO" id="GO:0008554">
    <property type="term" value="F:P-type sodium transporter activity"/>
    <property type="evidence" value="ECO:0007669"/>
    <property type="project" value="UniProtKB-EC"/>
</dbReference>
<keyword evidence="18" id="KW-0739">Sodium transport</keyword>
<dbReference type="Pfam" id="PF08282">
    <property type="entry name" value="Hydrolase_3"/>
    <property type="match status" value="1"/>
</dbReference>
<keyword evidence="3" id="KW-0813">Transport</keyword>
<keyword evidence="7 24" id="KW-0812">Transmembrane</keyword>
<evidence type="ECO:0000256" key="14">
    <source>
        <dbReference type="ARBA" id="ARBA00022989"/>
    </source>
</evidence>
<dbReference type="GO" id="GO:0005886">
    <property type="term" value="C:plasma membrane"/>
    <property type="evidence" value="ECO:0007669"/>
    <property type="project" value="UniProtKB-SubCell"/>
</dbReference>
<evidence type="ECO:0000256" key="5">
    <source>
        <dbReference type="ARBA" id="ARBA00022538"/>
    </source>
</evidence>
<dbReference type="OrthoDB" id="3352408at2759"/>
<dbReference type="SFLD" id="SFLDS00003">
    <property type="entry name" value="Haloacid_Dehalogenase"/>
    <property type="match status" value="1"/>
</dbReference>
<feature type="region of interest" description="Disordered" evidence="23">
    <location>
        <begin position="1"/>
        <end position="73"/>
    </location>
</feature>
<dbReference type="Pfam" id="PF00122">
    <property type="entry name" value="E1-E2_ATPase"/>
    <property type="match status" value="1"/>
</dbReference>
<dbReference type="Proteomes" id="UP000034841">
    <property type="component" value="Unassembled WGS sequence"/>
</dbReference>
<evidence type="ECO:0000256" key="21">
    <source>
        <dbReference type="ARBA" id="ARBA00048599"/>
    </source>
</evidence>
<keyword evidence="10" id="KW-0067">ATP-binding</keyword>
<evidence type="ECO:0000256" key="2">
    <source>
        <dbReference type="ARBA" id="ARBA00004651"/>
    </source>
</evidence>
<evidence type="ECO:0000256" key="12">
    <source>
        <dbReference type="ARBA" id="ARBA00022958"/>
    </source>
</evidence>
<dbReference type="GO" id="GO:0005524">
    <property type="term" value="F:ATP binding"/>
    <property type="evidence" value="ECO:0007669"/>
    <property type="project" value="UniProtKB-KW"/>
</dbReference>
<feature type="region of interest" description="Disordered" evidence="23">
    <location>
        <begin position="552"/>
        <end position="571"/>
    </location>
</feature>
<evidence type="ECO:0000256" key="19">
    <source>
        <dbReference type="ARBA" id="ARBA00035017"/>
    </source>
</evidence>
<dbReference type="EC" id="7.2.2.3" evidence="20"/>
<dbReference type="AlphaFoldDB" id="A0A0F8BPB5"/>
<evidence type="ECO:0000256" key="23">
    <source>
        <dbReference type="SAM" id="MobiDB-lite"/>
    </source>
</evidence>
<dbReference type="FunFam" id="1.20.1110.10:FF:000015">
    <property type="entry name" value="Sodium ion P-type ATPase"/>
    <property type="match status" value="1"/>
</dbReference>
<dbReference type="SMART" id="SM00831">
    <property type="entry name" value="Cation_ATPase_N"/>
    <property type="match status" value="1"/>
</dbReference>
<evidence type="ECO:0000256" key="7">
    <source>
        <dbReference type="ARBA" id="ARBA00022692"/>
    </source>
</evidence>
<dbReference type="InterPro" id="IPR006414">
    <property type="entry name" value="P-type_ATPase_IID"/>
</dbReference>
<feature type="compositionally biased region" description="Polar residues" evidence="23">
    <location>
        <begin position="552"/>
        <end position="563"/>
    </location>
</feature>
<dbReference type="PRINTS" id="PR00120">
    <property type="entry name" value="HATPASE"/>
</dbReference>
<feature type="transmembrane region" description="Helical" evidence="24">
    <location>
        <begin position="946"/>
        <end position="965"/>
    </location>
</feature>
<dbReference type="NCBIfam" id="TIGR01494">
    <property type="entry name" value="ATPase_P-type"/>
    <property type="match status" value="2"/>
</dbReference>
<keyword evidence="14 24" id="KW-1133">Transmembrane helix</keyword>
<dbReference type="Pfam" id="PF00689">
    <property type="entry name" value="Cation_ATPase_C"/>
    <property type="match status" value="1"/>
</dbReference>
<comment type="subcellular location">
    <subcellularLocation>
        <location evidence="2">Cell membrane</location>
        <topology evidence="2">Multi-pass membrane protein</topology>
    </subcellularLocation>
</comment>
<keyword evidence="15" id="KW-0915">Sodium</keyword>
<evidence type="ECO:0000256" key="22">
    <source>
        <dbReference type="ARBA" id="ARBA00049499"/>
    </source>
</evidence>
<dbReference type="InterPro" id="IPR036412">
    <property type="entry name" value="HAD-like_sf"/>
</dbReference>
<dbReference type="SUPFAM" id="SSF56784">
    <property type="entry name" value="HAD-like"/>
    <property type="match status" value="1"/>
</dbReference>
<evidence type="ECO:0000256" key="17">
    <source>
        <dbReference type="ARBA" id="ARBA00023136"/>
    </source>
</evidence>
<dbReference type="Gene3D" id="1.20.1110.10">
    <property type="entry name" value="Calcium-transporting ATPase, transmembrane domain"/>
    <property type="match status" value="1"/>
</dbReference>
<dbReference type="InterPro" id="IPR044492">
    <property type="entry name" value="P_typ_ATPase_HD_dom"/>
</dbReference>
<evidence type="ECO:0000256" key="20">
    <source>
        <dbReference type="ARBA" id="ARBA00035029"/>
    </source>
</evidence>
<dbReference type="PRINTS" id="PR00119">
    <property type="entry name" value="CATATPASE"/>
</dbReference>
<dbReference type="Pfam" id="PF13246">
    <property type="entry name" value="Cation_ATPase"/>
    <property type="match status" value="1"/>
</dbReference>
<keyword evidence="4" id="KW-1003">Cell membrane</keyword>
<comment type="catalytic activity">
    <reaction evidence="22">
        <text>Na(+)(in) + ATP + H2O = Na(+)(out) + ADP + phosphate + H(+)</text>
        <dbReference type="Rhea" id="RHEA:14633"/>
        <dbReference type="ChEBI" id="CHEBI:15377"/>
        <dbReference type="ChEBI" id="CHEBI:15378"/>
        <dbReference type="ChEBI" id="CHEBI:29101"/>
        <dbReference type="ChEBI" id="CHEBI:30616"/>
        <dbReference type="ChEBI" id="CHEBI:43474"/>
        <dbReference type="ChEBI" id="CHEBI:456216"/>
        <dbReference type="EC" id="7.2.2.3"/>
    </reaction>
    <physiologicalReaction direction="left-to-right" evidence="22">
        <dbReference type="Rhea" id="RHEA:14634"/>
    </physiologicalReaction>
</comment>
<evidence type="ECO:0000256" key="13">
    <source>
        <dbReference type="ARBA" id="ARBA00022967"/>
    </source>
</evidence>
<evidence type="ECO:0000259" key="25">
    <source>
        <dbReference type="SMART" id="SM00831"/>
    </source>
</evidence>
<comment type="similarity">
    <text evidence="19">Belongs to the cation transport ATPase (P-type) (TC 3.A.3) family. Type IID subfamily.</text>
</comment>
<dbReference type="InterPro" id="IPR001757">
    <property type="entry name" value="P_typ_ATPase"/>
</dbReference>
<evidence type="ECO:0000256" key="3">
    <source>
        <dbReference type="ARBA" id="ARBA00022448"/>
    </source>
</evidence>
<keyword evidence="27" id="KW-1185">Reference proteome</keyword>
<dbReference type="InterPro" id="IPR059000">
    <property type="entry name" value="ATPase_P-type_domA"/>
</dbReference>
<dbReference type="SFLD" id="SFLDF00027">
    <property type="entry name" value="p-type_atpase"/>
    <property type="match status" value="1"/>
</dbReference>
<dbReference type="Gene3D" id="3.40.1110.10">
    <property type="entry name" value="Calcium-transporting ATPase, cytoplasmic domain N"/>
    <property type="match status" value="1"/>
</dbReference>
<dbReference type="EMBL" id="LBBL01000165">
    <property type="protein sequence ID" value="KKF94383.1"/>
    <property type="molecule type" value="Genomic_DNA"/>
</dbReference>
<evidence type="ECO:0000256" key="9">
    <source>
        <dbReference type="ARBA" id="ARBA00022741"/>
    </source>
</evidence>
<accession>A0A0F8BPB5</accession>
<sequence length="1111" mass="118771">MGKPHSSSSSNGQSLGSVEGITDLDEPPCSGQLPAAPNSHNTNLNPTSADPAGGLAAPTPPSSSHVKSQSSLLNDKPLKASALQSISSLPSATVSENSATLISSAESACSAASTAGSPPHSLPALDVCKDLQTDPENGLSAAEAATRLQRWGLNRMELTKGTSKLQILMRQISNSLTVVLVLVTILSFSIADYVEASVVTAVILFNIIIGYWQDSRAESQMLALQNLASSTSTAIRSGQPVEIKSDTLVIGDIVRISVGDKVPADIRLVDGINLSADEAILTGESLPISKHADRILPGHDIPLGDRINLVYSGTVITRGRATGVVVSTGMQTEVGKIAAMLRTRKTVDKTAPFSERFVRSFKTKGRSILGLDGTPLQNKLSKFALLLFGLAVSLVIIVFAVNKFDINGEVLIYGICVGVAVIPESLIAVLTLTFTVAARSMSSGNVIVRNKASLEAVGGVTNICSDKTGTLTQGRMVTRKVWLAGNASATVADVTDPFDPTSGTVNWSDSVGNTVTSIPGQSEKRLSLSHSEDFVKFSQAISLCNNATVNVNKDSDESSSAGNTVGKHEWTATGEPTEIALQVFAMRFGRSKAEVLANHNISLAKEHPFDSTVKRMSVVYSSPNTGSTIYAKGALEALLPLITSSDAEKSVISAQADKLASEGLRVLCVASRKINPGEDLESRDGIEANMEFLGLAGLYDPPRPETRGAVEQCLRAGIQVHMVTGDHVKTATSIAYEVGILPKSLPPSEIGTKVMAASAFDGMTDDEVDALHALPLVIGRCTPQTKVRMLQAMHRRNAFCIMTGDGVNDSPALKQSDVGIAMGMRGSDVAKEAADMVLTDDNFASIVTAIREGRRLFDNIQKFLLHLLISNIAQVILLLFGLAFKDHDDTSIFPLSPLEILWANLITSSFLAVGLGMEAAQEDILLRPPQDLKVGVFTKDLIRDKFIYGTFMGGLCLAAFTSVAYSSGSDLGADCNENYNSSCDVVYRARSTTYATLSFLLLVTAWEVKHFTRSLFNMDPTEWTGPTAVFKTVRKNRMLFWAVVAGFIATFPVIYIPKFNEKVFKHHSITWEWGVVVGSVVIYVGLIEAWKAVKRRFKLGEPASMPLMEKA</sequence>
<dbReference type="Gene3D" id="2.70.150.10">
    <property type="entry name" value="Calcium-transporting ATPase, cytoplasmic transduction domain A"/>
    <property type="match status" value="1"/>
</dbReference>
<name>A0A0F8BPB5_CERFI</name>
<evidence type="ECO:0000256" key="15">
    <source>
        <dbReference type="ARBA" id="ARBA00023053"/>
    </source>
</evidence>
<dbReference type="InterPro" id="IPR023214">
    <property type="entry name" value="HAD_sf"/>
</dbReference>
<feature type="transmembrane region" description="Helical" evidence="24">
    <location>
        <begin position="1038"/>
        <end position="1057"/>
    </location>
</feature>
<keyword evidence="5" id="KW-0633">Potassium transport</keyword>
<feature type="transmembrane region" description="Helical" evidence="24">
    <location>
        <begin position="863"/>
        <end position="884"/>
    </location>
</feature>
<dbReference type="InterPro" id="IPR006068">
    <property type="entry name" value="ATPase_P-typ_cation-transptr_C"/>
</dbReference>
<feature type="transmembrane region" description="Helical" evidence="24">
    <location>
        <begin position="985"/>
        <end position="1008"/>
    </location>
</feature>
<dbReference type="InterPro" id="IPR023298">
    <property type="entry name" value="ATPase_P-typ_TM_dom_sf"/>
</dbReference>
<evidence type="ECO:0000256" key="1">
    <source>
        <dbReference type="ARBA" id="ARBA00001946"/>
    </source>
</evidence>
<dbReference type="Pfam" id="PF00690">
    <property type="entry name" value="Cation_ATPase_N"/>
    <property type="match status" value="1"/>
</dbReference>
<dbReference type="SFLD" id="SFLDG00002">
    <property type="entry name" value="C1.7:_P-type_atpase_like"/>
    <property type="match status" value="1"/>
</dbReference>
<organism evidence="26 27">
    <name type="scientific">Ceratocystis fimbriata f. sp. platani</name>
    <dbReference type="NCBI Taxonomy" id="88771"/>
    <lineage>
        <taxon>Eukaryota</taxon>
        <taxon>Fungi</taxon>
        <taxon>Dikarya</taxon>
        <taxon>Ascomycota</taxon>
        <taxon>Pezizomycotina</taxon>
        <taxon>Sordariomycetes</taxon>
        <taxon>Hypocreomycetidae</taxon>
        <taxon>Microascales</taxon>
        <taxon>Ceratocystidaceae</taxon>
        <taxon>Ceratocystis</taxon>
    </lineage>
</organism>
<dbReference type="GO" id="GO:0046872">
    <property type="term" value="F:metal ion binding"/>
    <property type="evidence" value="ECO:0007669"/>
    <property type="project" value="UniProtKB-KW"/>
</dbReference>
<protein>
    <recommendedName>
        <fullName evidence="20">P-type Na(+) transporter</fullName>
        <ecNumber evidence="20">7.2.2.3</ecNumber>
    </recommendedName>
</protein>
<dbReference type="NCBIfam" id="TIGR01523">
    <property type="entry name" value="ATPase-IID_K-Na"/>
    <property type="match status" value="1"/>
</dbReference>
<dbReference type="PROSITE" id="PS00154">
    <property type="entry name" value="ATPASE_E1_E2"/>
    <property type="match status" value="1"/>
</dbReference>
<dbReference type="GO" id="GO:0006813">
    <property type="term" value="P:potassium ion transport"/>
    <property type="evidence" value="ECO:0007669"/>
    <property type="project" value="UniProtKB-KW"/>
</dbReference>
<feature type="transmembrane region" description="Helical" evidence="24">
    <location>
        <begin position="1069"/>
        <end position="1090"/>
    </location>
</feature>
<feature type="compositionally biased region" description="Low complexity" evidence="23">
    <location>
        <begin position="62"/>
        <end position="71"/>
    </location>
</feature>
<feature type="compositionally biased region" description="Low complexity" evidence="23">
    <location>
        <begin position="1"/>
        <end position="17"/>
    </location>
</feature>
<dbReference type="SUPFAM" id="SSF81665">
    <property type="entry name" value="Calcium ATPase, transmembrane domain M"/>
    <property type="match status" value="1"/>
</dbReference>
<dbReference type="SUPFAM" id="SSF81660">
    <property type="entry name" value="Metal cation-transporting ATPase, ATP-binding domain N"/>
    <property type="match status" value="1"/>
</dbReference>
<dbReference type="InterPro" id="IPR018303">
    <property type="entry name" value="ATPase_P-typ_P_site"/>
</dbReference>
<dbReference type="Gene3D" id="3.40.50.1000">
    <property type="entry name" value="HAD superfamily/HAD-like"/>
    <property type="match status" value="1"/>
</dbReference>
<dbReference type="InterPro" id="IPR004014">
    <property type="entry name" value="ATPase_P-typ_cation-transptr_N"/>
</dbReference>
<comment type="caution">
    <text evidence="26">The sequence shown here is derived from an EMBL/GenBank/DDBJ whole genome shotgun (WGS) entry which is preliminary data.</text>
</comment>
<dbReference type="InterPro" id="IPR008250">
    <property type="entry name" value="ATPase_P-typ_transduc_dom_A_sf"/>
</dbReference>
<dbReference type="GO" id="GO:0016887">
    <property type="term" value="F:ATP hydrolysis activity"/>
    <property type="evidence" value="ECO:0007669"/>
    <property type="project" value="InterPro"/>
</dbReference>
<dbReference type="FunFam" id="3.40.50.1000:FF:000047">
    <property type="entry name" value="Sodium P-type ATPase"/>
    <property type="match status" value="1"/>
</dbReference>
<keyword evidence="12" id="KW-0630">Potassium</keyword>
<comment type="cofactor">
    <cofactor evidence="1">
        <name>Mg(2+)</name>
        <dbReference type="ChEBI" id="CHEBI:18420"/>
    </cofactor>
</comment>
<evidence type="ECO:0000313" key="26">
    <source>
        <dbReference type="EMBL" id="KKF94383.1"/>
    </source>
</evidence>
<evidence type="ECO:0000256" key="4">
    <source>
        <dbReference type="ARBA" id="ARBA00022475"/>
    </source>
</evidence>
<feature type="transmembrane region" description="Helical" evidence="24">
    <location>
        <begin position="900"/>
        <end position="920"/>
    </location>
</feature>
<evidence type="ECO:0000256" key="16">
    <source>
        <dbReference type="ARBA" id="ARBA00023065"/>
    </source>
</evidence>
<feature type="compositionally biased region" description="Polar residues" evidence="23">
    <location>
        <begin position="38"/>
        <end position="48"/>
    </location>
</feature>
<dbReference type="InterPro" id="IPR023299">
    <property type="entry name" value="ATPase_P-typ_cyto_dom_N"/>
</dbReference>
<evidence type="ECO:0000256" key="8">
    <source>
        <dbReference type="ARBA" id="ARBA00022723"/>
    </source>
</evidence>
<feature type="transmembrane region" description="Helical" evidence="24">
    <location>
        <begin position="410"/>
        <end position="434"/>
    </location>
</feature>
<evidence type="ECO:0000256" key="24">
    <source>
        <dbReference type="SAM" id="Phobius"/>
    </source>
</evidence>
<keyword evidence="9" id="KW-0547">Nucleotide-binding</keyword>
<feature type="transmembrane region" description="Helical" evidence="24">
    <location>
        <begin position="172"/>
        <end position="190"/>
    </location>
</feature>
<dbReference type="PANTHER" id="PTHR42861">
    <property type="entry name" value="CALCIUM-TRANSPORTING ATPASE"/>
    <property type="match status" value="1"/>
</dbReference>
<keyword evidence="8" id="KW-0479">Metal-binding</keyword>
<feature type="transmembrane region" description="Helical" evidence="24">
    <location>
        <begin position="383"/>
        <end position="404"/>
    </location>
</feature>
<dbReference type="FunFam" id="3.40.50.1000:FF:000001">
    <property type="entry name" value="Phospholipid-transporting ATPase IC"/>
    <property type="match status" value="1"/>
</dbReference>
<evidence type="ECO:0000256" key="6">
    <source>
        <dbReference type="ARBA" id="ARBA00022553"/>
    </source>
</evidence>
<proteinExistence type="inferred from homology"/>
<keyword evidence="6" id="KW-0597">Phosphoprotein</keyword>
<evidence type="ECO:0000313" key="27">
    <source>
        <dbReference type="Proteomes" id="UP000034841"/>
    </source>
</evidence>
<keyword evidence="16" id="KW-0406">Ion transport</keyword>
<feature type="transmembrane region" description="Helical" evidence="24">
    <location>
        <begin position="196"/>
        <end position="212"/>
    </location>
</feature>
<dbReference type="FunFam" id="2.70.150.10:FF:000160">
    <property type="entry name" value="Sarcoplasmic/endoplasmic reticulum calcium ATPase 1"/>
    <property type="match status" value="1"/>
</dbReference>
<gene>
    <name evidence="26" type="primary">cta3_1</name>
    <name evidence="26" type="ORF">CFO_g3277</name>
</gene>
<keyword evidence="13" id="KW-1278">Translocase</keyword>
<feature type="domain" description="Cation-transporting P-type ATPase N-terminal" evidence="25">
    <location>
        <begin position="118"/>
        <end position="192"/>
    </location>
</feature>
<keyword evidence="17 24" id="KW-0472">Membrane</keyword>
<comment type="catalytic activity">
    <reaction evidence="21">
        <text>K(+)(in) + ATP + H2O = K(+)(out) + ADP + phosphate + H(+)</text>
        <dbReference type="Rhea" id="RHEA:75815"/>
        <dbReference type="ChEBI" id="CHEBI:15377"/>
        <dbReference type="ChEBI" id="CHEBI:15378"/>
        <dbReference type="ChEBI" id="CHEBI:29103"/>
        <dbReference type="ChEBI" id="CHEBI:30616"/>
        <dbReference type="ChEBI" id="CHEBI:43474"/>
        <dbReference type="ChEBI" id="CHEBI:456216"/>
    </reaction>
</comment>